<dbReference type="Proteomes" id="UP000799302">
    <property type="component" value="Unassembled WGS sequence"/>
</dbReference>
<dbReference type="AlphaFoldDB" id="A0A6A6UR62"/>
<dbReference type="InterPro" id="IPR036249">
    <property type="entry name" value="Thioredoxin-like_sf"/>
</dbReference>
<dbReference type="InterPro" id="IPR000866">
    <property type="entry name" value="AhpC/TSA"/>
</dbReference>
<keyword evidence="2" id="KW-0560">Oxidoreductase</keyword>
<dbReference type="GO" id="GO:0005829">
    <property type="term" value="C:cytosol"/>
    <property type="evidence" value="ECO:0007669"/>
    <property type="project" value="TreeGrafter"/>
</dbReference>
<evidence type="ECO:0000256" key="1">
    <source>
        <dbReference type="ARBA" id="ARBA00009796"/>
    </source>
</evidence>
<dbReference type="GO" id="GO:0033554">
    <property type="term" value="P:cellular response to stress"/>
    <property type="evidence" value="ECO:0007669"/>
    <property type="project" value="TreeGrafter"/>
</dbReference>
<feature type="non-terminal residue" evidence="5">
    <location>
        <position position="1"/>
    </location>
</feature>
<gene>
    <name evidence="5" type="ORF">BT63DRAFT_352480</name>
</gene>
<organism evidence="5 6">
    <name type="scientific">Microthyrium microscopicum</name>
    <dbReference type="NCBI Taxonomy" id="703497"/>
    <lineage>
        <taxon>Eukaryota</taxon>
        <taxon>Fungi</taxon>
        <taxon>Dikarya</taxon>
        <taxon>Ascomycota</taxon>
        <taxon>Pezizomycotina</taxon>
        <taxon>Dothideomycetes</taxon>
        <taxon>Dothideomycetes incertae sedis</taxon>
        <taxon>Microthyriales</taxon>
        <taxon>Microthyriaceae</taxon>
        <taxon>Microthyrium</taxon>
    </lineage>
</organism>
<evidence type="ECO:0000259" key="4">
    <source>
        <dbReference type="PROSITE" id="PS51352"/>
    </source>
</evidence>
<dbReference type="OrthoDB" id="185659at2759"/>
<dbReference type="GO" id="GO:0042744">
    <property type="term" value="P:hydrogen peroxide catabolic process"/>
    <property type="evidence" value="ECO:0007669"/>
    <property type="project" value="TreeGrafter"/>
</dbReference>
<proteinExistence type="inferred from homology"/>
<protein>
    <submittedName>
        <fullName evidence="5">Thioredoxin-like protein</fullName>
    </submittedName>
</protein>
<dbReference type="GO" id="GO:0006979">
    <property type="term" value="P:response to oxidative stress"/>
    <property type="evidence" value="ECO:0007669"/>
    <property type="project" value="TreeGrafter"/>
</dbReference>
<feature type="chain" id="PRO_5025546797" evidence="3">
    <location>
        <begin position="20"/>
        <end position="130"/>
    </location>
</feature>
<dbReference type="Gene3D" id="3.40.30.10">
    <property type="entry name" value="Glutaredoxin"/>
    <property type="match status" value="1"/>
</dbReference>
<keyword evidence="3" id="KW-0732">Signal</keyword>
<evidence type="ECO:0000313" key="5">
    <source>
        <dbReference type="EMBL" id="KAF2674775.1"/>
    </source>
</evidence>
<dbReference type="SUPFAM" id="SSF52833">
    <property type="entry name" value="Thioredoxin-like"/>
    <property type="match status" value="1"/>
</dbReference>
<feature type="signal peptide" evidence="3">
    <location>
        <begin position="1"/>
        <end position="19"/>
    </location>
</feature>
<dbReference type="PANTHER" id="PTHR10681:SF128">
    <property type="entry name" value="THIOREDOXIN-DEPENDENT PEROXIDE REDUCTASE, MITOCHONDRIAL"/>
    <property type="match status" value="1"/>
</dbReference>
<keyword evidence="6" id="KW-1185">Reference proteome</keyword>
<feature type="domain" description="Thioredoxin" evidence="4">
    <location>
        <begin position="1"/>
        <end position="130"/>
    </location>
</feature>
<accession>A0A6A6UR62</accession>
<evidence type="ECO:0000313" key="6">
    <source>
        <dbReference type="Proteomes" id="UP000799302"/>
    </source>
</evidence>
<dbReference type="Pfam" id="PF00578">
    <property type="entry name" value="AhpC-TSA"/>
    <property type="match status" value="1"/>
</dbReference>
<evidence type="ECO:0000256" key="3">
    <source>
        <dbReference type="SAM" id="SignalP"/>
    </source>
</evidence>
<dbReference type="GO" id="GO:0045454">
    <property type="term" value="P:cell redox homeostasis"/>
    <property type="evidence" value="ECO:0007669"/>
    <property type="project" value="TreeGrafter"/>
</dbReference>
<comment type="similarity">
    <text evidence="1">Belongs to the peroxiredoxin family. AhpC/Prx1 subfamily.</text>
</comment>
<feature type="non-terminal residue" evidence="5">
    <location>
        <position position="130"/>
    </location>
</feature>
<dbReference type="InterPro" id="IPR050217">
    <property type="entry name" value="Peroxiredoxin"/>
</dbReference>
<sequence>KKKWLVLLFLPATFSRICPTEVIAFDKTLEEFTERNCEILVISTDSVHSLWQWQQVPKERGGVGDISIALLSDQNHYMSKDYGVLIEKAGIALRGTYIIDAEGTVQYQAIQNIVVGRSVLETLRLVEAFQ</sequence>
<dbReference type="PANTHER" id="PTHR10681">
    <property type="entry name" value="THIOREDOXIN PEROXIDASE"/>
    <property type="match status" value="1"/>
</dbReference>
<reference evidence="5" key="1">
    <citation type="journal article" date="2020" name="Stud. Mycol.">
        <title>101 Dothideomycetes genomes: a test case for predicting lifestyles and emergence of pathogens.</title>
        <authorList>
            <person name="Haridas S."/>
            <person name="Albert R."/>
            <person name="Binder M."/>
            <person name="Bloem J."/>
            <person name="Labutti K."/>
            <person name="Salamov A."/>
            <person name="Andreopoulos B."/>
            <person name="Baker S."/>
            <person name="Barry K."/>
            <person name="Bills G."/>
            <person name="Bluhm B."/>
            <person name="Cannon C."/>
            <person name="Castanera R."/>
            <person name="Culley D."/>
            <person name="Daum C."/>
            <person name="Ezra D."/>
            <person name="Gonzalez J."/>
            <person name="Henrissat B."/>
            <person name="Kuo A."/>
            <person name="Liang C."/>
            <person name="Lipzen A."/>
            <person name="Lutzoni F."/>
            <person name="Magnuson J."/>
            <person name="Mondo S."/>
            <person name="Nolan M."/>
            <person name="Ohm R."/>
            <person name="Pangilinan J."/>
            <person name="Park H.-J."/>
            <person name="Ramirez L."/>
            <person name="Alfaro M."/>
            <person name="Sun H."/>
            <person name="Tritt A."/>
            <person name="Yoshinaga Y."/>
            <person name="Zwiers L.-H."/>
            <person name="Turgeon B."/>
            <person name="Goodwin S."/>
            <person name="Spatafora J."/>
            <person name="Crous P."/>
            <person name="Grigoriev I."/>
        </authorList>
    </citation>
    <scope>NUCLEOTIDE SEQUENCE</scope>
    <source>
        <strain evidence="5">CBS 115976</strain>
    </source>
</reference>
<name>A0A6A6UR62_9PEZI</name>
<dbReference type="GO" id="GO:0008379">
    <property type="term" value="F:thioredoxin peroxidase activity"/>
    <property type="evidence" value="ECO:0007669"/>
    <property type="project" value="TreeGrafter"/>
</dbReference>
<dbReference type="PROSITE" id="PS51352">
    <property type="entry name" value="THIOREDOXIN_2"/>
    <property type="match status" value="1"/>
</dbReference>
<dbReference type="CDD" id="cd03015">
    <property type="entry name" value="PRX_Typ2cys"/>
    <property type="match status" value="1"/>
</dbReference>
<dbReference type="InterPro" id="IPR013766">
    <property type="entry name" value="Thioredoxin_domain"/>
</dbReference>
<dbReference type="EMBL" id="MU004230">
    <property type="protein sequence ID" value="KAF2674775.1"/>
    <property type="molecule type" value="Genomic_DNA"/>
</dbReference>
<evidence type="ECO:0000256" key="2">
    <source>
        <dbReference type="ARBA" id="ARBA00023002"/>
    </source>
</evidence>